<accession>A0A1L1PYW5</accession>
<feature type="transmembrane region" description="Helical" evidence="9">
    <location>
        <begin position="51"/>
        <end position="69"/>
    </location>
</feature>
<dbReference type="Proteomes" id="UP000028878">
    <property type="component" value="Unassembled WGS sequence"/>
</dbReference>
<evidence type="ECO:0000256" key="9">
    <source>
        <dbReference type="RuleBase" id="RU369079"/>
    </source>
</evidence>
<evidence type="ECO:0000256" key="5">
    <source>
        <dbReference type="ARBA" id="ARBA00022692"/>
    </source>
</evidence>
<comment type="similarity">
    <text evidence="8 9">Belongs to the TRAP transporter small permease family.</text>
</comment>
<protein>
    <recommendedName>
        <fullName evidence="9">TRAP transporter small permease protein</fullName>
    </recommendedName>
</protein>
<comment type="subcellular location">
    <subcellularLocation>
        <location evidence="1 9">Cell inner membrane</location>
        <topology evidence="1 9">Multi-pass membrane protein</topology>
    </subcellularLocation>
</comment>
<keyword evidence="2 9" id="KW-0813">Transport</keyword>
<dbReference type="RefSeq" id="WP_009520598.1">
    <property type="nucleotide sequence ID" value="NZ_CCAE010000084.1"/>
</dbReference>
<reference evidence="12" key="1">
    <citation type="submission" date="2014-02" db="EMBL/GenBank/DDBJ databases">
        <authorList>
            <person name="Gan H."/>
        </authorList>
    </citation>
    <scope>NUCLEOTIDE SEQUENCE [LARGE SCALE GENOMIC DNA]</scope>
    <source>
        <strain evidence="12">S1</strain>
    </source>
</reference>
<evidence type="ECO:0000256" key="4">
    <source>
        <dbReference type="ARBA" id="ARBA00022519"/>
    </source>
</evidence>
<feature type="transmembrane region" description="Helical" evidence="9">
    <location>
        <begin position="12"/>
        <end position="31"/>
    </location>
</feature>
<dbReference type="PANTHER" id="PTHR35011">
    <property type="entry name" value="2,3-DIKETO-L-GULONATE TRAP TRANSPORTER SMALL PERMEASE PROTEIN YIAM"/>
    <property type="match status" value="1"/>
</dbReference>
<feature type="transmembrane region" description="Helical" evidence="9">
    <location>
        <begin position="90"/>
        <end position="111"/>
    </location>
</feature>
<evidence type="ECO:0000256" key="1">
    <source>
        <dbReference type="ARBA" id="ARBA00004429"/>
    </source>
</evidence>
<dbReference type="Pfam" id="PF04290">
    <property type="entry name" value="DctQ"/>
    <property type="match status" value="1"/>
</dbReference>
<evidence type="ECO:0000313" key="12">
    <source>
        <dbReference type="Proteomes" id="UP000028878"/>
    </source>
</evidence>
<sequence>MLATIERGLERLAVWLAAAGAFIIVVQTVWISYGVFMRYIVGKPDGTVTEATALLLFPAALLGLAFALKEDAYPKVSFLIDALGARGQQVLAAVNLVLMILVGVFFSIAGVEATFRAYESGTAS</sequence>
<dbReference type="GO" id="GO:0022857">
    <property type="term" value="F:transmembrane transporter activity"/>
    <property type="evidence" value="ECO:0007669"/>
    <property type="project" value="UniProtKB-UniRule"/>
</dbReference>
<dbReference type="GO" id="GO:0015740">
    <property type="term" value="P:C4-dicarboxylate transport"/>
    <property type="evidence" value="ECO:0007669"/>
    <property type="project" value="TreeGrafter"/>
</dbReference>
<comment type="function">
    <text evidence="9">Part of the tripartite ATP-independent periplasmic (TRAP) transport system.</text>
</comment>
<name>A0A1L1PYW5_HYDIT</name>
<keyword evidence="5 9" id="KW-0812">Transmembrane</keyword>
<gene>
    <name evidence="11" type="ORF">BN948_04899</name>
</gene>
<organism evidence="11 12">
    <name type="scientific">Hydrogenophaga intermedia</name>
    <dbReference type="NCBI Taxonomy" id="65786"/>
    <lineage>
        <taxon>Bacteria</taxon>
        <taxon>Pseudomonadati</taxon>
        <taxon>Pseudomonadota</taxon>
        <taxon>Betaproteobacteria</taxon>
        <taxon>Burkholderiales</taxon>
        <taxon>Comamonadaceae</taxon>
        <taxon>Hydrogenophaga</taxon>
    </lineage>
</organism>
<comment type="subunit">
    <text evidence="9">The complex comprises the extracytoplasmic solute receptor protein and the two transmembrane proteins.</text>
</comment>
<reference evidence="12" key="2">
    <citation type="submission" date="2014-11" db="EMBL/GenBank/DDBJ databases">
        <title>Draft genome sequence of Hydrogenophaga intermedia S1.</title>
        <authorList>
            <person name="Gan H.M."/>
            <person name="Chew T.H."/>
            <person name="Stolz A."/>
        </authorList>
    </citation>
    <scope>NUCLEOTIDE SEQUENCE [LARGE SCALE GENOMIC DNA]</scope>
    <source>
        <strain evidence="12">S1</strain>
    </source>
</reference>
<evidence type="ECO:0000256" key="2">
    <source>
        <dbReference type="ARBA" id="ARBA00022448"/>
    </source>
</evidence>
<dbReference type="InterPro" id="IPR055348">
    <property type="entry name" value="DctQ"/>
</dbReference>
<proteinExistence type="inferred from homology"/>
<evidence type="ECO:0000259" key="10">
    <source>
        <dbReference type="Pfam" id="PF04290"/>
    </source>
</evidence>
<keyword evidence="4 9" id="KW-0997">Cell inner membrane</keyword>
<keyword evidence="12" id="KW-1185">Reference proteome</keyword>
<keyword evidence="3" id="KW-1003">Cell membrane</keyword>
<evidence type="ECO:0000256" key="8">
    <source>
        <dbReference type="ARBA" id="ARBA00038436"/>
    </source>
</evidence>
<dbReference type="PANTHER" id="PTHR35011:SF10">
    <property type="entry name" value="TRAP TRANSPORTER SMALL PERMEASE PROTEIN"/>
    <property type="match status" value="1"/>
</dbReference>
<feature type="domain" description="Tripartite ATP-independent periplasmic transporters DctQ component" evidence="10">
    <location>
        <begin position="30"/>
        <end position="121"/>
    </location>
</feature>
<dbReference type="AlphaFoldDB" id="A0A1L1PYW5"/>
<comment type="caution">
    <text evidence="9">Lacks conserved residue(s) required for the propagation of feature annotation.</text>
</comment>
<dbReference type="GO" id="GO:0005886">
    <property type="term" value="C:plasma membrane"/>
    <property type="evidence" value="ECO:0007669"/>
    <property type="project" value="UniProtKB-SubCell"/>
</dbReference>
<evidence type="ECO:0000256" key="6">
    <source>
        <dbReference type="ARBA" id="ARBA00022989"/>
    </source>
</evidence>
<evidence type="ECO:0000313" key="11">
    <source>
        <dbReference type="EMBL" id="CDN90455.1"/>
    </source>
</evidence>
<evidence type="ECO:0000256" key="3">
    <source>
        <dbReference type="ARBA" id="ARBA00022475"/>
    </source>
</evidence>
<dbReference type="InterPro" id="IPR007387">
    <property type="entry name" value="TRAP_DctQ"/>
</dbReference>
<evidence type="ECO:0000256" key="7">
    <source>
        <dbReference type="ARBA" id="ARBA00023136"/>
    </source>
</evidence>
<dbReference type="EMBL" id="CCAE010000084">
    <property type="protein sequence ID" value="CDN90455.1"/>
    <property type="molecule type" value="Genomic_DNA"/>
</dbReference>
<keyword evidence="6 9" id="KW-1133">Transmembrane helix</keyword>
<keyword evidence="7 9" id="KW-0472">Membrane</keyword>